<dbReference type="AlphaFoldDB" id="A0A101M582"/>
<proteinExistence type="predicted"/>
<organism evidence="1">
    <name type="scientific">Picea glauca</name>
    <name type="common">White spruce</name>
    <name type="synonym">Pinus glauca</name>
    <dbReference type="NCBI Taxonomy" id="3330"/>
    <lineage>
        <taxon>Eukaryota</taxon>
        <taxon>Viridiplantae</taxon>
        <taxon>Streptophyta</taxon>
        <taxon>Embryophyta</taxon>
        <taxon>Tracheophyta</taxon>
        <taxon>Spermatophyta</taxon>
        <taxon>Pinopsida</taxon>
        <taxon>Pinidae</taxon>
        <taxon>Conifers I</taxon>
        <taxon>Pinales</taxon>
        <taxon>Pinaceae</taxon>
        <taxon>Picea</taxon>
    </lineage>
</organism>
<keyword evidence="1" id="KW-0496">Mitochondrion</keyword>
<sequence length="105" mass="11757">MPGEPTCYRLLLAAFFLLAFCYWQASLLASFVTGWDKRIGGLVNKNYPGLKILALRTRLGSVSPSSRLQGLREDFISQCSWTSFYSGIKLLVHLGACTLAQYFKL</sequence>
<accession>A0A101M582</accession>
<reference evidence="1" key="1">
    <citation type="journal article" date="2015" name="Genome Biol. Evol.">
        <title>Organellar Genomes of White Spruce (Picea glauca): Assembly and Annotation.</title>
        <authorList>
            <person name="Jackman S.D."/>
            <person name="Warren R.L."/>
            <person name="Gibb E.A."/>
            <person name="Vandervalk B.P."/>
            <person name="Mohamadi H."/>
            <person name="Chu J."/>
            <person name="Raymond A."/>
            <person name="Pleasance S."/>
            <person name="Coope R."/>
            <person name="Wildung M.R."/>
            <person name="Ritland C.E."/>
            <person name="Bousquet J."/>
            <person name="Jones S.J."/>
            <person name="Bohlmann J."/>
            <person name="Birol I."/>
        </authorList>
    </citation>
    <scope>NUCLEOTIDE SEQUENCE [LARGE SCALE GENOMIC DNA]</scope>
    <source>
        <tissue evidence="1">Flushing bud</tissue>
    </source>
</reference>
<comment type="caution">
    <text evidence="1">The sequence shown here is derived from an EMBL/GenBank/DDBJ whole genome shotgun (WGS) entry which is preliminary data.</text>
</comment>
<gene>
    <name evidence="1" type="ORF">ABT39_MTgene1181</name>
</gene>
<name>A0A101M582_PICGL</name>
<dbReference type="EMBL" id="LKAM01000001">
    <property type="protein sequence ID" value="KUM51334.1"/>
    <property type="molecule type" value="Genomic_DNA"/>
</dbReference>
<geneLocation type="mitochondrion" evidence="1"/>
<protein>
    <submittedName>
        <fullName evidence="1">Uncharacterized protein</fullName>
    </submittedName>
</protein>
<evidence type="ECO:0000313" key="1">
    <source>
        <dbReference type="EMBL" id="KUM51334.1"/>
    </source>
</evidence>